<proteinExistence type="predicted"/>
<dbReference type="Gene3D" id="6.10.140.2220">
    <property type="match status" value="1"/>
</dbReference>
<gene>
    <name evidence="6" type="ORF">MBM_04504</name>
</gene>
<keyword evidence="2 4" id="KW-0863">Zinc-finger</keyword>
<sequence length="450" mass="51412">MEPRRVPFIARPVFYHSYDDSNHPEPCQTQQELHRAMQAAIRSCPPHGDWTEQDLAMPAYSSLTGTEASQTLHNQPIYGYNPSCQDRSNPVFVFNPRANFNMNSTSNTQPCVKCGKPAENVCKNCCDVAGFDNICSTECNVADWDRHKHVCKLLNARRTTYRVGEILQEVFYVYRKKMFDTPICSIEKKQHFNYERVYIEEAGCYKPMLKDIDHLHPFPEHLFVDNEAGEEYKQALLVHLASPVFVTWMHEMLVYFLTDFGFGMSEQSVVPTQRRDLVSVDIQGKVGRSVYNHYIYVITLKDGHGVYAFDLCGATYGFDQSVDDYDNYQKFRGRPNLPASNYGSADSMRAKTLASLGMSNGTGALARLNHYVGGNLVGDTRKWEREYGTNVADLLQLPRYKFELRKDELVHYLSYMIQRHIDEVGSFSNGDKSGKGGFKLNPDSKSFCEK</sequence>
<feature type="domain" description="MYND-type" evidence="5">
    <location>
        <begin position="111"/>
        <end position="151"/>
    </location>
</feature>
<evidence type="ECO:0000313" key="7">
    <source>
        <dbReference type="Proteomes" id="UP000006753"/>
    </source>
</evidence>
<dbReference type="HOGENOM" id="CLU_608424_0_0_1"/>
<dbReference type="PROSITE" id="PS50865">
    <property type="entry name" value="ZF_MYND_2"/>
    <property type="match status" value="1"/>
</dbReference>
<keyword evidence="3" id="KW-0862">Zinc</keyword>
<dbReference type="AlphaFoldDB" id="K1WWM9"/>
<evidence type="ECO:0000313" key="6">
    <source>
        <dbReference type="EMBL" id="EKD16927.1"/>
    </source>
</evidence>
<dbReference type="GO" id="GO:0008270">
    <property type="term" value="F:zinc ion binding"/>
    <property type="evidence" value="ECO:0007669"/>
    <property type="project" value="UniProtKB-KW"/>
</dbReference>
<evidence type="ECO:0000256" key="3">
    <source>
        <dbReference type="ARBA" id="ARBA00022833"/>
    </source>
</evidence>
<dbReference type="SUPFAM" id="SSF144232">
    <property type="entry name" value="HIT/MYND zinc finger-like"/>
    <property type="match status" value="1"/>
</dbReference>
<dbReference type="KEGG" id="mbe:MBM_04504"/>
<dbReference type="EMBL" id="JH921437">
    <property type="protein sequence ID" value="EKD16927.1"/>
    <property type="molecule type" value="Genomic_DNA"/>
</dbReference>
<reference evidence="6 7" key="1">
    <citation type="journal article" date="2012" name="BMC Genomics">
        <title>Sequencing the genome of Marssonina brunnea reveals fungus-poplar co-evolution.</title>
        <authorList>
            <person name="Zhu S."/>
            <person name="Cao Y.-Z."/>
            <person name="Jiang C."/>
            <person name="Tan B.-Y."/>
            <person name="Wang Z."/>
            <person name="Feng S."/>
            <person name="Zhang L."/>
            <person name="Su X.-H."/>
            <person name="Brejova B."/>
            <person name="Vinar T."/>
            <person name="Xu M."/>
            <person name="Wang M.-X."/>
            <person name="Zhang S.-G."/>
            <person name="Huang M.-R."/>
            <person name="Wu R."/>
            <person name="Zhou Y."/>
        </authorList>
    </citation>
    <scope>NUCLEOTIDE SEQUENCE [LARGE SCALE GENOMIC DNA]</scope>
    <source>
        <strain evidence="6 7">MB_m1</strain>
    </source>
</reference>
<dbReference type="OrthoDB" id="432970at2759"/>
<name>K1WWM9_MARBU</name>
<evidence type="ECO:0000259" key="5">
    <source>
        <dbReference type="PROSITE" id="PS50865"/>
    </source>
</evidence>
<keyword evidence="7" id="KW-1185">Reference proteome</keyword>
<organism evidence="6 7">
    <name type="scientific">Marssonina brunnea f. sp. multigermtubi (strain MB_m1)</name>
    <name type="common">Marssonina leaf spot fungus</name>
    <dbReference type="NCBI Taxonomy" id="1072389"/>
    <lineage>
        <taxon>Eukaryota</taxon>
        <taxon>Fungi</taxon>
        <taxon>Dikarya</taxon>
        <taxon>Ascomycota</taxon>
        <taxon>Pezizomycotina</taxon>
        <taxon>Leotiomycetes</taxon>
        <taxon>Helotiales</taxon>
        <taxon>Drepanopezizaceae</taxon>
        <taxon>Drepanopeziza</taxon>
    </lineage>
</organism>
<accession>K1WWM9</accession>
<protein>
    <recommendedName>
        <fullName evidence="5">MYND-type domain-containing protein</fullName>
    </recommendedName>
</protein>
<dbReference type="OMA" id="ADCHESS"/>
<dbReference type="InParanoid" id="K1WWM9"/>
<dbReference type="InterPro" id="IPR002893">
    <property type="entry name" value="Znf_MYND"/>
</dbReference>
<evidence type="ECO:0000256" key="1">
    <source>
        <dbReference type="ARBA" id="ARBA00022723"/>
    </source>
</evidence>
<dbReference type="Proteomes" id="UP000006753">
    <property type="component" value="Unassembled WGS sequence"/>
</dbReference>
<keyword evidence="1" id="KW-0479">Metal-binding</keyword>
<evidence type="ECO:0000256" key="4">
    <source>
        <dbReference type="PROSITE-ProRule" id="PRU00134"/>
    </source>
</evidence>
<evidence type="ECO:0000256" key="2">
    <source>
        <dbReference type="ARBA" id="ARBA00022771"/>
    </source>
</evidence>
<dbReference type="STRING" id="1072389.K1WWM9"/>